<proteinExistence type="inferred from homology"/>
<name>A0A370AY55_9ACTN</name>
<dbReference type="PANTHER" id="PTHR30589">
    <property type="entry name" value="PROLIPOPROTEIN DIACYLGLYCERYL TRANSFERASE"/>
    <property type="match status" value="1"/>
</dbReference>
<dbReference type="RefSeq" id="WP_114627045.1">
    <property type="nucleotide sequence ID" value="NZ_QQNA01000311.1"/>
</dbReference>
<dbReference type="PANTHER" id="PTHR30589:SF0">
    <property type="entry name" value="PHOSPHATIDYLGLYCEROL--PROLIPOPROTEIN DIACYLGLYCERYL TRANSFERASE"/>
    <property type="match status" value="1"/>
</dbReference>
<feature type="transmembrane region" description="Helical" evidence="7">
    <location>
        <begin position="24"/>
        <end position="44"/>
    </location>
</feature>
<feature type="compositionally biased region" description="Polar residues" evidence="8">
    <location>
        <begin position="283"/>
        <end position="294"/>
    </location>
</feature>
<feature type="compositionally biased region" description="Low complexity" evidence="8">
    <location>
        <begin position="310"/>
        <end position="323"/>
    </location>
</feature>
<evidence type="ECO:0000256" key="3">
    <source>
        <dbReference type="ARBA" id="ARBA00022679"/>
    </source>
</evidence>
<dbReference type="NCBIfam" id="TIGR00544">
    <property type="entry name" value="lgt"/>
    <property type="match status" value="1"/>
</dbReference>
<evidence type="ECO:0000256" key="7">
    <source>
        <dbReference type="HAMAP-Rule" id="MF_01147"/>
    </source>
</evidence>
<dbReference type="EC" id="2.5.1.145" evidence="7"/>
<dbReference type="Pfam" id="PF01790">
    <property type="entry name" value="LGT"/>
    <property type="match status" value="1"/>
</dbReference>
<protein>
    <recommendedName>
        <fullName evidence="7">Phosphatidylglycerol--prolipoprotein diacylglyceryl transferase</fullName>
        <ecNumber evidence="7">2.5.1.145</ecNumber>
    </recommendedName>
</protein>
<organism evidence="9 10">
    <name type="scientific">Streptomyces corynorhini</name>
    <dbReference type="NCBI Taxonomy" id="2282652"/>
    <lineage>
        <taxon>Bacteria</taxon>
        <taxon>Bacillati</taxon>
        <taxon>Actinomycetota</taxon>
        <taxon>Actinomycetes</taxon>
        <taxon>Kitasatosporales</taxon>
        <taxon>Streptomycetaceae</taxon>
        <taxon>Streptomyces</taxon>
    </lineage>
</organism>
<keyword evidence="4 7" id="KW-0812">Transmembrane</keyword>
<dbReference type="OrthoDB" id="871140at2"/>
<dbReference type="InterPro" id="IPR001640">
    <property type="entry name" value="Lgt"/>
</dbReference>
<dbReference type="GO" id="GO:0008961">
    <property type="term" value="F:phosphatidylglycerol-prolipoprotein diacylglyceryl transferase activity"/>
    <property type="evidence" value="ECO:0007669"/>
    <property type="project" value="UniProtKB-UniRule"/>
</dbReference>
<feature type="compositionally biased region" description="Basic and acidic residues" evidence="8">
    <location>
        <begin position="297"/>
        <end position="306"/>
    </location>
</feature>
<comment type="catalytic activity">
    <reaction evidence="7">
        <text>L-cysteinyl-[prolipoprotein] + a 1,2-diacyl-sn-glycero-3-phospho-(1'-sn-glycerol) = an S-1,2-diacyl-sn-glyceryl-L-cysteinyl-[prolipoprotein] + sn-glycerol 1-phosphate + H(+)</text>
        <dbReference type="Rhea" id="RHEA:56712"/>
        <dbReference type="Rhea" id="RHEA-COMP:14679"/>
        <dbReference type="Rhea" id="RHEA-COMP:14680"/>
        <dbReference type="ChEBI" id="CHEBI:15378"/>
        <dbReference type="ChEBI" id="CHEBI:29950"/>
        <dbReference type="ChEBI" id="CHEBI:57685"/>
        <dbReference type="ChEBI" id="CHEBI:64716"/>
        <dbReference type="ChEBI" id="CHEBI:140658"/>
        <dbReference type="EC" id="2.5.1.145"/>
    </reaction>
</comment>
<keyword evidence="10" id="KW-1185">Reference proteome</keyword>
<evidence type="ECO:0000256" key="1">
    <source>
        <dbReference type="ARBA" id="ARBA00007150"/>
    </source>
</evidence>
<evidence type="ECO:0000313" key="10">
    <source>
        <dbReference type="Proteomes" id="UP000253741"/>
    </source>
</evidence>
<dbReference type="Proteomes" id="UP000253741">
    <property type="component" value="Unassembled WGS sequence"/>
</dbReference>
<comment type="similarity">
    <text evidence="1 7">Belongs to the Lgt family.</text>
</comment>
<keyword evidence="9" id="KW-0449">Lipoprotein</keyword>
<keyword evidence="3 7" id="KW-0808">Transferase</keyword>
<feature type="transmembrane region" description="Helical" evidence="7">
    <location>
        <begin position="94"/>
        <end position="113"/>
    </location>
</feature>
<evidence type="ECO:0000256" key="8">
    <source>
        <dbReference type="SAM" id="MobiDB-lite"/>
    </source>
</evidence>
<feature type="transmembrane region" description="Helical" evidence="7">
    <location>
        <begin position="56"/>
        <end position="74"/>
    </location>
</feature>
<evidence type="ECO:0000256" key="5">
    <source>
        <dbReference type="ARBA" id="ARBA00022989"/>
    </source>
</evidence>
<comment type="pathway">
    <text evidence="7">Protein modification; lipoprotein biosynthesis (diacylglyceryl transfer).</text>
</comment>
<keyword evidence="6 7" id="KW-0472">Membrane</keyword>
<dbReference type="AlphaFoldDB" id="A0A370AY55"/>
<gene>
    <name evidence="7" type="primary">lgt</name>
    <name evidence="9" type="ORF">DVH02_30260</name>
</gene>
<sequence>MDLAYIPSPSTGVLHLGPLPLRGYAFSILVGLFVALWIVNRRWVARGGKPGTTTDIAIWAVPFGLLGGRLYHVITDYELYFGEGRDWVNAFKVWEGGLGIWGAVALGAVGAWIGCRRRGIALPPYADALAPALAVAQAFGRWGNWFNQELYGKPTDLPWALKISAGPNREEGLYHPTFLYESLWCLGVAALVVWADRRFRLGHGRAFALYVAAYCVGRSWIEYLRVDEAHHVLGLRLNVWTAIVVFTLAVVYFVLSAIKRPGREEIVEPELSGADSGEGKSGTEASGSDNSASVVSPREDSKDSGDPKVSGGSAKSGKSGKSGPAESTEVTEPGAAADSAKEPLSGAAGEGHS</sequence>
<feature type="binding site" evidence="7">
    <location>
        <position position="141"/>
    </location>
    <ligand>
        <name>a 1,2-diacyl-sn-glycero-3-phospho-(1'-sn-glycerol)</name>
        <dbReference type="ChEBI" id="CHEBI:64716"/>
    </ligand>
</feature>
<reference evidence="9 10" key="1">
    <citation type="submission" date="2018-07" db="EMBL/GenBank/DDBJ databases">
        <title>Streptomyces species from bats.</title>
        <authorList>
            <person name="Dunlap C."/>
        </authorList>
    </citation>
    <scope>NUCLEOTIDE SEQUENCE [LARGE SCALE GENOMIC DNA]</scope>
    <source>
        <strain evidence="9 10">AC230</strain>
    </source>
</reference>
<dbReference type="GO" id="GO:0005886">
    <property type="term" value="C:plasma membrane"/>
    <property type="evidence" value="ECO:0007669"/>
    <property type="project" value="UniProtKB-SubCell"/>
</dbReference>
<dbReference type="EMBL" id="QQNA01000311">
    <property type="protein sequence ID" value="RDG34510.1"/>
    <property type="molecule type" value="Genomic_DNA"/>
</dbReference>
<feature type="transmembrane region" description="Helical" evidence="7">
    <location>
        <begin position="237"/>
        <end position="255"/>
    </location>
</feature>
<comment type="caution">
    <text evidence="9">The sequence shown here is derived from an EMBL/GenBank/DDBJ whole genome shotgun (WGS) entry which is preliminary data.</text>
</comment>
<feature type="region of interest" description="Disordered" evidence="8">
    <location>
        <begin position="269"/>
        <end position="353"/>
    </location>
</feature>
<keyword evidence="5 7" id="KW-1133">Transmembrane helix</keyword>
<evidence type="ECO:0000256" key="6">
    <source>
        <dbReference type="ARBA" id="ARBA00023136"/>
    </source>
</evidence>
<accession>A0A370AY55</accession>
<comment type="subcellular location">
    <subcellularLocation>
        <location evidence="7">Cell membrane</location>
        <topology evidence="7">Multi-pass membrane protein</topology>
    </subcellularLocation>
</comment>
<keyword evidence="2 7" id="KW-1003">Cell membrane</keyword>
<dbReference type="GO" id="GO:0042158">
    <property type="term" value="P:lipoprotein biosynthetic process"/>
    <property type="evidence" value="ECO:0007669"/>
    <property type="project" value="UniProtKB-UniRule"/>
</dbReference>
<evidence type="ECO:0000256" key="4">
    <source>
        <dbReference type="ARBA" id="ARBA00022692"/>
    </source>
</evidence>
<comment type="function">
    <text evidence="7">Catalyzes the transfer of the diacylglyceryl group from phosphatidylglycerol to the sulfhydryl group of the N-terminal cysteine of a prolipoprotein, the first step in the formation of mature lipoproteins.</text>
</comment>
<feature type="transmembrane region" description="Helical" evidence="7">
    <location>
        <begin position="207"/>
        <end position="225"/>
    </location>
</feature>
<dbReference type="PROSITE" id="PS01311">
    <property type="entry name" value="LGT"/>
    <property type="match status" value="1"/>
</dbReference>
<dbReference type="UniPathway" id="UPA00664"/>
<dbReference type="HAMAP" id="MF_01147">
    <property type="entry name" value="Lgt"/>
    <property type="match status" value="1"/>
</dbReference>
<evidence type="ECO:0000313" key="9">
    <source>
        <dbReference type="EMBL" id="RDG34510.1"/>
    </source>
</evidence>
<evidence type="ECO:0000256" key="2">
    <source>
        <dbReference type="ARBA" id="ARBA00022475"/>
    </source>
</evidence>